<dbReference type="KEGG" id="psin:CAK95_07935"/>
<dbReference type="PANTHER" id="PTHR34818:SF1">
    <property type="entry name" value="PROTEIN BLI-3"/>
    <property type="match status" value="1"/>
</dbReference>
<name>A0A1W6ZNP0_9HYPH</name>
<dbReference type="AlphaFoldDB" id="A0A1W6ZNP0"/>
<evidence type="ECO:0000313" key="1">
    <source>
        <dbReference type="EMBL" id="ARP99018.1"/>
    </source>
</evidence>
<organism evidence="1 2">
    <name type="scientific">Pseudorhodoplanes sinuspersici</name>
    <dbReference type="NCBI Taxonomy" id="1235591"/>
    <lineage>
        <taxon>Bacteria</taxon>
        <taxon>Pseudomonadati</taxon>
        <taxon>Pseudomonadota</taxon>
        <taxon>Alphaproteobacteria</taxon>
        <taxon>Hyphomicrobiales</taxon>
        <taxon>Pseudorhodoplanes</taxon>
    </lineage>
</organism>
<dbReference type="Pfam" id="PF16242">
    <property type="entry name" value="Pyrid_ox_like"/>
    <property type="match status" value="1"/>
</dbReference>
<accession>A0A1W6ZNP0</accession>
<dbReference type="RefSeq" id="WP_086087429.1">
    <property type="nucleotide sequence ID" value="NZ_CP021112.1"/>
</dbReference>
<dbReference type="InterPro" id="IPR012349">
    <property type="entry name" value="Split_barrel_FMN-bd"/>
</dbReference>
<dbReference type="InterPro" id="IPR038725">
    <property type="entry name" value="YdaG_split_barrel_FMN-bd"/>
</dbReference>
<dbReference type="Proteomes" id="UP000194137">
    <property type="component" value="Chromosome"/>
</dbReference>
<gene>
    <name evidence="1" type="ORF">CAK95_07935</name>
</gene>
<evidence type="ECO:0000313" key="2">
    <source>
        <dbReference type="Proteomes" id="UP000194137"/>
    </source>
</evidence>
<keyword evidence="2" id="KW-1185">Reference proteome</keyword>
<proteinExistence type="predicted"/>
<reference evidence="1 2" key="1">
    <citation type="submission" date="2017-05" db="EMBL/GenBank/DDBJ databases">
        <title>Full genome sequence of Pseudorhodoplanes sinuspersici.</title>
        <authorList>
            <person name="Dastgheib S.M.M."/>
            <person name="Shavandi M."/>
            <person name="Tirandaz H."/>
        </authorList>
    </citation>
    <scope>NUCLEOTIDE SEQUENCE [LARGE SCALE GENOMIC DNA]</scope>
    <source>
        <strain evidence="1 2">RIPI110</strain>
    </source>
</reference>
<dbReference type="EMBL" id="CP021112">
    <property type="protein sequence ID" value="ARP99018.1"/>
    <property type="molecule type" value="Genomic_DNA"/>
</dbReference>
<dbReference type="Gene3D" id="2.30.110.10">
    <property type="entry name" value="Electron Transport, Fmn-binding Protein, Chain A"/>
    <property type="match status" value="1"/>
</dbReference>
<sequence length="157" mass="17633">MSKDAERVWDLMEKISICMLANWDGVELRSRPMGAFVRRKNNAVYFLTDARHHKDDDIKKYPQVCLAFADPGSQKFVSLSGHAEVSADRTAIKELWSTPAKAWWDSPDDPNIRVLKVVPDDAQFWEGPGKVVSTVKMAVAAMTGNRPDLGDNRKVAM</sequence>
<protein>
    <submittedName>
        <fullName evidence="1">General stress protein</fullName>
    </submittedName>
</protein>
<dbReference type="SUPFAM" id="SSF50475">
    <property type="entry name" value="FMN-binding split barrel"/>
    <property type="match status" value="1"/>
</dbReference>
<dbReference type="STRING" id="1235591.CAK95_07935"/>
<dbReference type="OrthoDB" id="1432662at2"/>
<dbReference type="InterPro" id="IPR052917">
    <property type="entry name" value="Stress-Dev_Protein"/>
</dbReference>
<dbReference type="PANTHER" id="PTHR34818">
    <property type="entry name" value="PROTEIN BLI-3"/>
    <property type="match status" value="1"/>
</dbReference>